<dbReference type="AlphaFoldDB" id="A0A1C5GF54"/>
<evidence type="ECO:0000313" key="2">
    <source>
        <dbReference type="EMBL" id="SCG18388.1"/>
    </source>
</evidence>
<dbReference type="EMBL" id="LT607733">
    <property type="protein sequence ID" value="SCG18388.1"/>
    <property type="molecule type" value="Genomic_DNA"/>
</dbReference>
<dbReference type="PANTHER" id="PTHR42685:SF22">
    <property type="entry name" value="CONDITIONED MEDIUM FACTOR RECEPTOR 1"/>
    <property type="match status" value="1"/>
</dbReference>
<dbReference type="InterPro" id="IPR036188">
    <property type="entry name" value="FAD/NAD-bd_sf"/>
</dbReference>
<keyword evidence="3" id="KW-1185">Reference proteome</keyword>
<feature type="domain" description="FAD-binding" evidence="1">
    <location>
        <begin position="10"/>
        <end position="284"/>
    </location>
</feature>
<dbReference type="Proteomes" id="UP000198251">
    <property type="component" value="Chromosome I"/>
</dbReference>
<dbReference type="RefSeq" id="WP_231925782.1">
    <property type="nucleotide sequence ID" value="NZ_JBFAAC010000003.1"/>
</dbReference>
<dbReference type="InterPro" id="IPR011777">
    <property type="entry name" value="Geranylgeranyl_Rdtase_fam"/>
</dbReference>
<accession>A0A1C5GF54</accession>
<dbReference type="NCBIfam" id="TIGR02032">
    <property type="entry name" value="GG-red-SF"/>
    <property type="match status" value="1"/>
</dbReference>
<dbReference type="PRINTS" id="PR00420">
    <property type="entry name" value="RNGMNOXGNASE"/>
</dbReference>
<evidence type="ECO:0000313" key="3">
    <source>
        <dbReference type="Proteomes" id="UP000198251"/>
    </source>
</evidence>
<dbReference type="GeneID" id="95804421"/>
<dbReference type="SUPFAM" id="SSF51905">
    <property type="entry name" value="FAD/NAD(P)-binding domain"/>
    <property type="match status" value="1"/>
</dbReference>
<dbReference type="Pfam" id="PF01494">
    <property type="entry name" value="FAD_binding_3"/>
    <property type="match status" value="1"/>
</dbReference>
<organism evidence="2 3">
    <name type="scientific">Micromonospora echinofusca</name>
    <dbReference type="NCBI Taxonomy" id="47858"/>
    <lineage>
        <taxon>Bacteria</taxon>
        <taxon>Bacillati</taxon>
        <taxon>Actinomycetota</taxon>
        <taxon>Actinomycetes</taxon>
        <taxon>Micromonosporales</taxon>
        <taxon>Micromonosporaceae</taxon>
        <taxon>Micromonospora</taxon>
    </lineage>
</organism>
<proteinExistence type="predicted"/>
<dbReference type="InterPro" id="IPR002938">
    <property type="entry name" value="FAD-bd"/>
</dbReference>
<protein>
    <submittedName>
        <fullName evidence="2">Geranylgeranyl reductase family</fullName>
    </submittedName>
</protein>
<dbReference type="GO" id="GO:0016628">
    <property type="term" value="F:oxidoreductase activity, acting on the CH-CH group of donors, NAD or NADP as acceptor"/>
    <property type="evidence" value="ECO:0007669"/>
    <property type="project" value="InterPro"/>
</dbReference>
<evidence type="ECO:0000259" key="1">
    <source>
        <dbReference type="Pfam" id="PF01494"/>
    </source>
</evidence>
<name>A0A1C5GF54_MICEH</name>
<dbReference type="Gene3D" id="3.50.50.60">
    <property type="entry name" value="FAD/NAD(P)-binding domain"/>
    <property type="match status" value="1"/>
</dbReference>
<reference evidence="2 3" key="1">
    <citation type="submission" date="2016-06" db="EMBL/GenBank/DDBJ databases">
        <authorList>
            <person name="Kjaerup R.B."/>
            <person name="Dalgaard T.S."/>
            <person name="Juul-Madsen H.R."/>
        </authorList>
    </citation>
    <scope>NUCLEOTIDE SEQUENCE [LARGE SCALE GENOMIC DNA]</scope>
    <source>
        <strain evidence="2 3">DSM 43913</strain>
    </source>
</reference>
<dbReference type="GO" id="GO:0071949">
    <property type="term" value="F:FAD binding"/>
    <property type="evidence" value="ECO:0007669"/>
    <property type="project" value="InterPro"/>
</dbReference>
<gene>
    <name evidence="2" type="ORF">GA0070610_4731</name>
</gene>
<sequence length="385" mass="40212">MGDESVGDEFDVVVVGAGPAGSAAALAARRAGASVLLLDRSDFPRDKACGDGIAAHALDVLDELGVPDAVAGYTPLPALRLVGPGGGTVARALPRPAYTVPRKVFDARLVAAAVAAGARLRRHAVRHVEVRADRVVLDGGLAARAVVGADGAGSVLRRALGHRPNPDRHLALAIRGYAPALTGPPEQLIVTSAPRWPAYAWSFPIGDGRANVGYGEVLRGEPLSRAHLVDRLGALLPGTDPATVTDLRAHHLPLSTHRPTPGQGRLVLAGDALSLINPFTGEGIFYALLSGALAGAAAAGSPEQAARRYAATLRRRLGTHLRHSSVAAWLARRRQVVDAAVRAARRDDRVYRTVVELGLGDGRLDARALGMIGIGLSARERIPRR</sequence>
<dbReference type="PANTHER" id="PTHR42685">
    <property type="entry name" value="GERANYLGERANYL DIPHOSPHATE REDUCTASE"/>
    <property type="match status" value="1"/>
</dbReference>
<dbReference type="InterPro" id="IPR050407">
    <property type="entry name" value="Geranylgeranyl_reductase"/>
</dbReference>